<dbReference type="Pfam" id="PF00528">
    <property type="entry name" value="BPD_transp_1"/>
    <property type="match status" value="1"/>
</dbReference>
<dbReference type="SUPFAM" id="SSF161098">
    <property type="entry name" value="MetI-like"/>
    <property type="match status" value="1"/>
</dbReference>
<evidence type="ECO:0000256" key="4">
    <source>
        <dbReference type="ARBA" id="ARBA00022692"/>
    </source>
</evidence>
<keyword evidence="4 7" id="KW-0812">Transmembrane</keyword>
<dbReference type="InterPro" id="IPR025966">
    <property type="entry name" value="OppC_N"/>
</dbReference>
<feature type="domain" description="ABC transmembrane type-1" evidence="8">
    <location>
        <begin position="92"/>
        <end position="281"/>
    </location>
</feature>
<evidence type="ECO:0000256" key="1">
    <source>
        <dbReference type="ARBA" id="ARBA00004651"/>
    </source>
</evidence>
<evidence type="ECO:0000313" key="9">
    <source>
        <dbReference type="EMBL" id="KDS91908.2"/>
    </source>
</evidence>
<keyword evidence="2 7" id="KW-0813">Transport</keyword>
<proteinExistence type="inferred from homology"/>
<dbReference type="Gene3D" id="1.10.3720.10">
    <property type="entry name" value="MetI-like"/>
    <property type="match status" value="1"/>
</dbReference>
<feature type="transmembrane region" description="Helical" evidence="7">
    <location>
        <begin position="259"/>
        <end position="281"/>
    </location>
</feature>
<dbReference type="OrthoDB" id="312811at2157"/>
<comment type="subcellular location">
    <subcellularLocation>
        <location evidence="1 7">Cell membrane</location>
        <topology evidence="1 7">Multi-pass membrane protein</topology>
    </subcellularLocation>
</comment>
<keyword evidence="10" id="KW-1185">Reference proteome</keyword>
<name>A0A081EWX0_9EURY</name>
<dbReference type="GO" id="GO:0055085">
    <property type="term" value="P:transmembrane transport"/>
    <property type="evidence" value="ECO:0007669"/>
    <property type="project" value="InterPro"/>
</dbReference>
<reference evidence="9 10" key="1">
    <citation type="journal article" date="2015" name="Genome Announc.">
        <title>Draft genome sequence of a Halorubrum H3 strain isolated from the burlinskoye salt lake (Altai Krai, Russia).</title>
        <authorList>
            <person name="Rozanov A.S."/>
            <person name="Bryanskaya A.V."/>
            <person name="Malup T.K."/>
            <person name="Kotenko A.V."/>
            <person name="Peltek S.E."/>
        </authorList>
    </citation>
    <scope>NUCLEOTIDE SEQUENCE [LARGE SCALE GENOMIC DNA]</scope>
    <source>
        <strain evidence="9 10">H3</strain>
    </source>
</reference>
<evidence type="ECO:0000256" key="2">
    <source>
        <dbReference type="ARBA" id="ARBA00022448"/>
    </source>
</evidence>
<evidence type="ECO:0000259" key="8">
    <source>
        <dbReference type="PROSITE" id="PS50928"/>
    </source>
</evidence>
<dbReference type="GO" id="GO:0005886">
    <property type="term" value="C:plasma membrane"/>
    <property type="evidence" value="ECO:0007669"/>
    <property type="project" value="UniProtKB-SubCell"/>
</dbReference>
<evidence type="ECO:0000256" key="7">
    <source>
        <dbReference type="RuleBase" id="RU363032"/>
    </source>
</evidence>
<dbReference type="Pfam" id="PF12911">
    <property type="entry name" value="OppC_N"/>
    <property type="match status" value="1"/>
</dbReference>
<gene>
    <name evidence="9" type="ORF">FK85_15765</name>
</gene>
<dbReference type="InterPro" id="IPR035906">
    <property type="entry name" value="MetI-like_sf"/>
</dbReference>
<comment type="caution">
    <text evidence="9">The sequence shown here is derived from an EMBL/GenBank/DDBJ whole genome shotgun (WGS) entry which is preliminary data.</text>
</comment>
<dbReference type="InterPro" id="IPR000515">
    <property type="entry name" value="MetI-like"/>
</dbReference>
<evidence type="ECO:0000256" key="3">
    <source>
        <dbReference type="ARBA" id="ARBA00022475"/>
    </source>
</evidence>
<dbReference type="CDD" id="cd06261">
    <property type="entry name" value="TM_PBP2"/>
    <property type="match status" value="1"/>
</dbReference>
<dbReference type="Proteomes" id="UP000053331">
    <property type="component" value="Unassembled WGS sequence"/>
</dbReference>
<dbReference type="PROSITE" id="PS50928">
    <property type="entry name" value="ABC_TM1"/>
    <property type="match status" value="1"/>
</dbReference>
<dbReference type="AlphaFoldDB" id="A0A081EWX0"/>
<dbReference type="RefSeq" id="WP_050024645.1">
    <property type="nucleotide sequence ID" value="NZ_JNFH02000025.1"/>
</dbReference>
<accession>A0A081EWX0</accession>
<protein>
    <submittedName>
        <fullName evidence="9">ABC transporter permease</fullName>
    </submittedName>
</protein>
<dbReference type="InterPro" id="IPR050366">
    <property type="entry name" value="BP-dependent_transpt_permease"/>
</dbReference>
<comment type="similarity">
    <text evidence="7">Belongs to the binding-protein-dependent transport system permease family.</text>
</comment>
<sequence length="307" mass="33215">MSFEKPTLSDERKAHYARFIRQFRRNQKAMIGLGIVVSLFVIAIGTSVFPDIVPYDPTATDVPNREATPSLSHPMGTDDLGRDVFSRVVLGTQISLYVGFTSISAAMIMGTSIGIVAGYYKGLVDEGLMRAMDAMMSFPPILLALTIVAVMEPSLNNVIIALALVYTPFIARVARSAALSVRNESYIEAAEARGESDLYIIFREVLPNCVGPLLVQGSINIAFTMLLEASLSFLGLGVQPPEPSWGLMINSGWAYMGDAPWMVFFPAAAIAVAVIGFNLLGDGLRDVLDPKGRSSNEREHYRSAAVG</sequence>
<feature type="transmembrane region" description="Helical" evidence="7">
    <location>
        <begin position="94"/>
        <end position="120"/>
    </location>
</feature>
<feature type="transmembrane region" description="Helical" evidence="7">
    <location>
        <begin position="29"/>
        <end position="49"/>
    </location>
</feature>
<keyword evidence="5 7" id="KW-1133">Transmembrane helix</keyword>
<evidence type="ECO:0000256" key="6">
    <source>
        <dbReference type="ARBA" id="ARBA00023136"/>
    </source>
</evidence>
<evidence type="ECO:0000313" key="10">
    <source>
        <dbReference type="Proteomes" id="UP000053331"/>
    </source>
</evidence>
<organism evidence="9 10">
    <name type="scientific">Halorubrum saccharovorum</name>
    <dbReference type="NCBI Taxonomy" id="2248"/>
    <lineage>
        <taxon>Archaea</taxon>
        <taxon>Methanobacteriati</taxon>
        <taxon>Methanobacteriota</taxon>
        <taxon>Stenosarchaea group</taxon>
        <taxon>Halobacteria</taxon>
        <taxon>Halobacteriales</taxon>
        <taxon>Haloferacaceae</taxon>
        <taxon>Halorubrum</taxon>
    </lineage>
</organism>
<keyword evidence="3" id="KW-1003">Cell membrane</keyword>
<dbReference type="PANTHER" id="PTHR43386:SF1">
    <property type="entry name" value="D,D-DIPEPTIDE TRANSPORT SYSTEM PERMEASE PROTEIN DDPC-RELATED"/>
    <property type="match status" value="1"/>
</dbReference>
<dbReference type="PANTHER" id="PTHR43386">
    <property type="entry name" value="OLIGOPEPTIDE TRANSPORT SYSTEM PERMEASE PROTEIN APPC"/>
    <property type="match status" value="1"/>
</dbReference>
<evidence type="ECO:0000256" key="5">
    <source>
        <dbReference type="ARBA" id="ARBA00022989"/>
    </source>
</evidence>
<dbReference type="EMBL" id="JNFH02000025">
    <property type="protein sequence ID" value="KDS91908.2"/>
    <property type="molecule type" value="Genomic_DNA"/>
</dbReference>
<keyword evidence="6 7" id="KW-0472">Membrane</keyword>